<name>A0A8H8A2J3_9FUNG</name>
<dbReference type="AlphaFoldDB" id="A0A8H8A2J3"/>
<feature type="region of interest" description="Disordered" evidence="1">
    <location>
        <begin position="60"/>
        <end position="90"/>
    </location>
</feature>
<evidence type="ECO:0000313" key="2">
    <source>
        <dbReference type="EMBL" id="KAG5463721.1"/>
    </source>
</evidence>
<reference evidence="2 3" key="1">
    <citation type="journal article" name="Sci. Rep.">
        <title>Genome-scale phylogenetic analyses confirm Olpidium as the closest living zoosporic fungus to the non-flagellated, terrestrial fungi.</title>
        <authorList>
            <person name="Chang Y."/>
            <person name="Rochon D."/>
            <person name="Sekimoto S."/>
            <person name="Wang Y."/>
            <person name="Chovatia M."/>
            <person name="Sandor L."/>
            <person name="Salamov A."/>
            <person name="Grigoriev I.V."/>
            <person name="Stajich J.E."/>
            <person name="Spatafora J.W."/>
        </authorList>
    </citation>
    <scope>NUCLEOTIDE SEQUENCE [LARGE SCALE GENOMIC DNA]</scope>
    <source>
        <strain evidence="2">S191</strain>
    </source>
</reference>
<organism evidence="2 3">
    <name type="scientific">Olpidium bornovanus</name>
    <dbReference type="NCBI Taxonomy" id="278681"/>
    <lineage>
        <taxon>Eukaryota</taxon>
        <taxon>Fungi</taxon>
        <taxon>Fungi incertae sedis</taxon>
        <taxon>Olpidiomycota</taxon>
        <taxon>Olpidiomycotina</taxon>
        <taxon>Olpidiomycetes</taxon>
        <taxon>Olpidiales</taxon>
        <taxon>Olpidiaceae</taxon>
        <taxon>Olpidium</taxon>
    </lineage>
</organism>
<dbReference type="Proteomes" id="UP000673691">
    <property type="component" value="Unassembled WGS sequence"/>
</dbReference>
<feature type="region of interest" description="Disordered" evidence="1">
    <location>
        <begin position="1"/>
        <end position="46"/>
    </location>
</feature>
<evidence type="ECO:0000256" key="1">
    <source>
        <dbReference type="SAM" id="MobiDB-lite"/>
    </source>
</evidence>
<feature type="compositionally biased region" description="Low complexity" evidence="1">
    <location>
        <begin position="71"/>
        <end position="83"/>
    </location>
</feature>
<dbReference type="EMBL" id="JAEFCI010000183">
    <property type="protein sequence ID" value="KAG5463721.1"/>
    <property type="molecule type" value="Genomic_DNA"/>
</dbReference>
<sequence>MADAFVTEEFGKRVPLPGFPSGTNADDGRETRENTAGAGEKVHGSDWPIQQTGLAAAGWEGGVEGLPRRPSTGAAAGSNAATGVAGGSLTHPRELENATCRSGCFFSRPRGSPEAVRSCMPGEVTPDYAGGRMFCVWNIAGARPPSTVAFCRPSRAAAIVNWRSGRRRPPSSPRDRRPTAGLAVFASFQPREPAVGTSVHYCTVPMRHQSSIVFDRAHPLRGQANRRPIRASTGTHRPHGLSPQANEEPLAEFILIDQAFRDVNSAFIRSFALSPQCPLSPLISADTSTFFNFTASSLGIRAFAGRVLAGASSSLGHRCPLSQPPTTSPISPERKRLIDCSENCRTLPAGQGLSPQADEKPLAEVYFLSTRPFVTLTLVNKVTSFDLPLAPWGSGRSQEERFWLGFESTAPFSIRLLMAAQLWEHCPLMTPRHLPRSPLSFEPTAYRVADLPRAGPIESASLIALRIVVRCQLASAATCLANL</sequence>
<evidence type="ECO:0000313" key="3">
    <source>
        <dbReference type="Proteomes" id="UP000673691"/>
    </source>
</evidence>
<accession>A0A8H8A2J3</accession>
<protein>
    <submittedName>
        <fullName evidence="2">Uncharacterized protein</fullName>
    </submittedName>
</protein>
<proteinExistence type="predicted"/>
<keyword evidence="3" id="KW-1185">Reference proteome</keyword>
<gene>
    <name evidence="2" type="ORF">BJ554DRAFT_4027</name>
</gene>
<comment type="caution">
    <text evidence="2">The sequence shown here is derived from an EMBL/GenBank/DDBJ whole genome shotgun (WGS) entry which is preliminary data.</text>
</comment>
<feature type="region of interest" description="Disordered" evidence="1">
    <location>
        <begin position="223"/>
        <end position="244"/>
    </location>
</feature>